<comment type="caution">
    <text evidence="4">The sequence shown here is derived from an EMBL/GenBank/DDBJ whole genome shotgun (WGS) entry which is preliminary data.</text>
</comment>
<evidence type="ECO:0000256" key="2">
    <source>
        <dbReference type="ARBA" id="ARBA00011322"/>
    </source>
</evidence>
<dbReference type="RefSeq" id="WP_382403584.1">
    <property type="nucleotide sequence ID" value="NZ_JBHSWH010000001.1"/>
</dbReference>
<dbReference type="InterPro" id="IPR027417">
    <property type="entry name" value="P-loop_NTPase"/>
</dbReference>
<dbReference type="Pfam" id="PF13558">
    <property type="entry name" value="SbcC_Walker_B"/>
    <property type="match status" value="1"/>
</dbReference>
<organism evidence="4 5">
    <name type="scientific">Flexivirga alba</name>
    <dbReference type="NCBI Taxonomy" id="702742"/>
    <lineage>
        <taxon>Bacteria</taxon>
        <taxon>Bacillati</taxon>
        <taxon>Actinomycetota</taxon>
        <taxon>Actinomycetes</taxon>
        <taxon>Micrococcales</taxon>
        <taxon>Dermacoccaceae</taxon>
        <taxon>Flexivirga</taxon>
    </lineage>
</organism>
<gene>
    <name evidence="4" type="ORF">ACFQDH_17020</name>
</gene>
<evidence type="ECO:0000256" key="1">
    <source>
        <dbReference type="ARBA" id="ARBA00006930"/>
    </source>
</evidence>
<dbReference type="Proteomes" id="UP001596298">
    <property type="component" value="Unassembled WGS sequence"/>
</dbReference>
<comment type="similarity">
    <text evidence="1">Belongs to the SMC family. SbcC subfamily.</text>
</comment>
<dbReference type="EMBL" id="JBHSWH010000001">
    <property type="protein sequence ID" value="MFC6706910.1"/>
    <property type="molecule type" value="Genomic_DNA"/>
</dbReference>
<accession>A0ABW2AJA2</accession>
<evidence type="ECO:0000313" key="5">
    <source>
        <dbReference type="Proteomes" id="UP001596298"/>
    </source>
</evidence>
<comment type="subunit">
    <text evidence="2">Heterodimer of SbcC and SbcD.</text>
</comment>
<proteinExistence type="inferred from homology"/>
<evidence type="ECO:0000313" key="4">
    <source>
        <dbReference type="EMBL" id="MFC6706910.1"/>
    </source>
</evidence>
<dbReference type="SUPFAM" id="SSF52540">
    <property type="entry name" value="P-loop containing nucleoside triphosphate hydrolases"/>
    <property type="match status" value="1"/>
</dbReference>
<dbReference type="Gene3D" id="3.40.50.300">
    <property type="entry name" value="P-loop containing nucleotide triphosphate hydrolases"/>
    <property type="match status" value="1"/>
</dbReference>
<evidence type="ECO:0000256" key="3">
    <source>
        <dbReference type="ARBA" id="ARBA00013368"/>
    </source>
</evidence>
<reference evidence="5" key="1">
    <citation type="journal article" date="2019" name="Int. J. Syst. Evol. Microbiol.">
        <title>The Global Catalogue of Microorganisms (GCM) 10K type strain sequencing project: providing services to taxonomists for standard genome sequencing and annotation.</title>
        <authorList>
            <consortium name="The Broad Institute Genomics Platform"/>
            <consortium name="The Broad Institute Genome Sequencing Center for Infectious Disease"/>
            <person name="Wu L."/>
            <person name="Ma J."/>
        </authorList>
    </citation>
    <scope>NUCLEOTIDE SEQUENCE [LARGE SCALE GENOMIC DNA]</scope>
    <source>
        <strain evidence="5">CCUG 58127</strain>
    </source>
</reference>
<sequence>MGEIRRALGSLQRIAAELTAHDERSAPLADELAVATSLASAVAGSGDNTMRMRLTAYVLAARLESVTALANERLQLMTDGRYQLEHSDERAARGSKSGLGLRVRDAWTGTTRDTATLSGGESFIASLALALGLGDAVLEAAGGRRLETLLVDEGFGSLDEDSLEQVLDVLDGLRAGGRNVGIVSHVPELRARIPAQIRVCKTAHGSTVQVVTADVA</sequence>
<dbReference type="PANTHER" id="PTHR32114:SF2">
    <property type="entry name" value="ABC TRANSPORTER ABCH.3"/>
    <property type="match status" value="1"/>
</dbReference>
<keyword evidence="5" id="KW-1185">Reference proteome</keyword>
<dbReference type="PANTHER" id="PTHR32114">
    <property type="entry name" value="ABC TRANSPORTER ABCH.3"/>
    <property type="match status" value="1"/>
</dbReference>
<name>A0ABW2AJA2_9MICO</name>
<protein>
    <recommendedName>
        <fullName evidence="3">Nuclease SbcCD subunit C</fullName>
    </recommendedName>
</protein>